<dbReference type="OrthoDB" id="509229at2"/>
<evidence type="ECO:0000256" key="3">
    <source>
        <dbReference type="ARBA" id="ARBA00023163"/>
    </source>
</evidence>
<dbReference type="Gene3D" id="1.10.357.10">
    <property type="entry name" value="Tetracycline Repressor, domain 2"/>
    <property type="match status" value="1"/>
</dbReference>
<keyword evidence="7" id="KW-1185">Reference proteome</keyword>
<keyword evidence="1" id="KW-0805">Transcription regulation</keyword>
<dbReference type="InterPro" id="IPR050109">
    <property type="entry name" value="HTH-type_TetR-like_transc_reg"/>
</dbReference>
<gene>
    <name evidence="6" type="ORF">Q75_00990</name>
</gene>
<dbReference type="SUPFAM" id="SSF46689">
    <property type="entry name" value="Homeodomain-like"/>
    <property type="match status" value="1"/>
</dbReference>
<keyword evidence="3" id="KW-0804">Transcription</keyword>
<dbReference type="GO" id="GO:0003700">
    <property type="term" value="F:DNA-binding transcription factor activity"/>
    <property type="evidence" value="ECO:0007669"/>
    <property type="project" value="TreeGrafter"/>
</dbReference>
<dbReference type="PANTHER" id="PTHR30055">
    <property type="entry name" value="HTH-TYPE TRANSCRIPTIONAL REGULATOR RUTR"/>
    <property type="match status" value="1"/>
</dbReference>
<dbReference type="PATRIC" id="fig|1150625.3.peg.204"/>
<evidence type="ECO:0000313" key="7">
    <source>
        <dbReference type="Proteomes" id="UP000074108"/>
    </source>
</evidence>
<dbReference type="STRING" id="1150625.Q75_00990"/>
<protein>
    <recommendedName>
        <fullName evidence="5">HTH tetR-type domain-containing protein</fullName>
    </recommendedName>
</protein>
<feature type="DNA-binding region" description="H-T-H motif" evidence="4">
    <location>
        <begin position="23"/>
        <end position="42"/>
    </location>
</feature>
<name>A0A147KCF2_9BACI</name>
<reference evidence="6 7" key="1">
    <citation type="journal article" date="2016" name="Front. Microbiol.">
        <title>Microevolution Analysis of Bacillus coahuilensis Unveils Differences in Phosphorus Acquisition Strategies and Their Regulation.</title>
        <authorList>
            <person name="Gomez-Lunar Z."/>
            <person name="Hernandez-Gonzalez I."/>
            <person name="Rodriguez-Torres M.D."/>
            <person name="Souza V."/>
            <person name="Olmedo-Alvarez G."/>
        </authorList>
    </citation>
    <scope>NUCLEOTIDE SEQUENCE [LARGE SCALE GENOMIC DNA]</scope>
    <source>
        <strain evidence="7">p1.1.43</strain>
    </source>
</reference>
<evidence type="ECO:0000256" key="4">
    <source>
        <dbReference type="PROSITE-ProRule" id="PRU00335"/>
    </source>
</evidence>
<dbReference type="Gene3D" id="1.10.10.60">
    <property type="entry name" value="Homeodomain-like"/>
    <property type="match status" value="1"/>
</dbReference>
<dbReference type="RefSeq" id="WP_059350038.1">
    <property type="nucleotide sequence ID" value="NZ_LDYG01000002.1"/>
</dbReference>
<dbReference type="Pfam" id="PF00440">
    <property type="entry name" value="TetR_N"/>
    <property type="match status" value="1"/>
</dbReference>
<dbReference type="AlphaFoldDB" id="A0A147KCF2"/>
<proteinExistence type="predicted"/>
<dbReference type="GO" id="GO:0000976">
    <property type="term" value="F:transcription cis-regulatory region binding"/>
    <property type="evidence" value="ECO:0007669"/>
    <property type="project" value="TreeGrafter"/>
</dbReference>
<dbReference type="Proteomes" id="UP000074108">
    <property type="component" value="Unassembled WGS sequence"/>
</dbReference>
<evidence type="ECO:0000256" key="2">
    <source>
        <dbReference type="ARBA" id="ARBA00023125"/>
    </source>
</evidence>
<keyword evidence="2 4" id="KW-0238">DNA-binding</keyword>
<evidence type="ECO:0000256" key="1">
    <source>
        <dbReference type="ARBA" id="ARBA00023015"/>
    </source>
</evidence>
<sequence>MSKQKVIDAALKVFSNAGYNGASLSLIAKEAGMKTPSLYAHVESKDDLFIQVVKDVMAREKYFAEEAIGKKRGMDQVSALFLFYTDPTARQEDRAFFARCLYFPPLHLKEEVVEILMEYERYTNETLLSAIREKKLLIPKEQWIHTFFSLMDGVFLEQRLYEEEELLIRRESALRTLLHFVKEEH</sequence>
<evidence type="ECO:0000313" key="6">
    <source>
        <dbReference type="EMBL" id="KUP09237.1"/>
    </source>
</evidence>
<evidence type="ECO:0000259" key="5">
    <source>
        <dbReference type="PROSITE" id="PS50977"/>
    </source>
</evidence>
<feature type="domain" description="HTH tetR-type" evidence="5">
    <location>
        <begin position="1"/>
        <end position="60"/>
    </location>
</feature>
<dbReference type="PANTHER" id="PTHR30055:SF238">
    <property type="entry name" value="MYCOFACTOCIN BIOSYNTHESIS TRANSCRIPTIONAL REGULATOR MFTR-RELATED"/>
    <property type="match status" value="1"/>
</dbReference>
<organism evidence="6 7">
    <name type="scientific">Bacillus coahuilensis p1.1.43</name>
    <dbReference type="NCBI Taxonomy" id="1150625"/>
    <lineage>
        <taxon>Bacteria</taxon>
        <taxon>Bacillati</taxon>
        <taxon>Bacillota</taxon>
        <taxon>Bacilli</taxon>
        <taxon>Bacillales</taxon>
        <taxon>Bacillaceae</taxon>
        <taxon>Bacillus</taxon>
    </lineage>
</organism>
<dbReference type="PRINTS" id="PR00455">
    <property type="entry name" value="HTHTETR"/>
</dbReference>
<dbReference type="PROSITE" id="PS50977">
    <property type="entry name" value="HTH_TETR_2"/>
    <property type="match status" value="1"/>
</dbReference>
<dbReference type="InterPro" id="IPR009057">
    <property type="entry name" value="Homeodomain-like_sf"/>
</dbReference>
<dbReference type="EMBL" id="LDYG01000002">
    <property type="protein sequence ID" value="KUP09237.1"/>
    <property type="molecule type" value="Genomic_DNA"/>
</dbReference>
<dbReference type="InterPro" id="IPR001647">
    <property type="entry name" value="HTH_TetR"/>
</dbReference>
<accession>A0A147KCF2</accession>
<comment type="caution">
    <text evidence="6">The sequence shown here is derived from an EMBL/GenBank/DDBJ whole genome shotgun (WGS) entry which is preliminary data.</text>
</comment>